<evidence type="ECO:0000313" key="7">
    <source>
        <dbReference type="Proteomes" id="UP001231587"/>
    </source>
</evidence>
<comment type="subcellular location">
    <subcellularLocation>
        <location evidence="1">Cell outer membrane</location>
    </subcellularLocation>
</comment>
<evidence type="ECO:0000313" key="6">
    <source>
        <dbReference type="Proteomes" id="UP001138672"/>
    </source>
</evidence>
<keyword evidence="2" id="KW-0472">Membrane</keyword>
<dbReference type="Proteomes" id="UP001231587">
    <property type="component" value="Unassembled WGS sequence"/>
</dbReference>
<dbReference type="EMBL" id="JAUSUU010000009">
    <property type="protein sequence ID" value="MDQ0336565.1"/>
    <property type="molecule type" value="Genomic_DNA"/>
</dbReference>
<sequence>MSNLGYKPLSNLFRLDLSFHWYGEQRLPDTQSNPVAYQRPDYSKDYAIVNTQFTYNLKSVELYTGCENIFNFRQDQPIIS</sequence>
<dbReference type="SUPFAM" id="SSF56935">
    <property type="entry name" value="Porins"/>
    <property type="match status" value="1"/>
</dbReference>
<dbReference type="Gene3D" id="2.40.170.20">
    <property type="entry name" value="TonB-dependent receptor, beta-barrel domain"/>
    <property type="match status" value="1"/>
</dbReference>
<accession>A0A9X0YLZ5</accession>
<dbReference type="EMBL" id="JAGGJQ010000009">
    <property type="protein sequence ID" value="MBP1841015.1"/>
    <property type="molecule type" value="Genomic_DNA"/>
</dbReference>
<dbReference type="Proteomes" id="UP001138672">
    <property type="component" value="Unassembled WGS sequence"/>
</dbReference>
<evidence type="ECO:0000256" key="2">
    <source>
        <dbReference type="ARBA" id="ARBA00023136"/>
    </source>
</evidence>
<dbReference type="OrthoDB" id="1109239at2"/>
<dbReference type="InterPro" id="IPR036942">
    <property type="entry name" value="Beta-barrel_TonB_sf"/>
</dbReference>
<evidence type="ECO:0000313" key="4">
    <source>
        <dbReference type="EMBL" id="MBP1841015.1"/>
    </source>
</evidence>
<dbReference type="AlphaFoldDB" id="A0A9X0YLZ5"/>
<dbReference type="GO" id="GO:0009279">
    <property type="term" value="C:cell outer membrane"/>
    <property type="evidence" value="ECO:0007669"/>
    <property type="project" value="UniProtKB-SubCell"/>
</dbReference>
<name>A0A9X0YLZ5_9FLAO</name>
<keyword evidence="4" id="KW-0675">Receptor</keyword>
<organism evidence="4 6">
    <name type="scientific">Formosa algae</name>
    <dbReference type="NCBI Taxonomy" id="225843"/>
    <lineage>
        <taxon>Bacteria</taxon>
        <taxon>Pseudomonadati</taxon>
        <taxon>Bacteroidota</taxon>
        <taxon>Flavobacteriia</taxon>
        <taxon>Flavobacteriales</taxon>
        <taxon>Flavobacteriaceae</taxon>
        <taxon>Formosa</taxon>
    </lineage>
</organism>
<protein>
    <submittedName>
        <fullName evidence="4">Outer membrane receptor for ferrienterochelin and colicin</fullName>
    </submittedName>
</protein>
<keyword evidence="3" id="KW-0998">Cell outer membrane</keyword>
<proteinExistence type="predicted"/>
<dbReference type="RefSeq" id="WP_057779639.1">
    <property type="nucleotide sequence ID" value="NZ_JAGGJQ010000009.1"/>
</dbReference>
<evidence type="ECO:0000256" key="1">
    <source>
        <dbReference type="ARBA" id="ARBA00004442"/>
    </source>
</evidence>
<gene>
    <name evidence="4" type="ORF">J2Z56_002947</name>
    <name evidence="5" type="ORF">J2Z57_003019</name>
</gene>
<comment type="caution">
    <text evidence="4">The sequence shown here is derived from an EMBL/GenBank/DDBJ whole genome shotgun (WGS) entry which is preliminary data.</text>
</comment>
<evidence type="ECO:0000313" key="5">
    <source>
        <dbReference type="EMBL" id="MDQ0336565.1"/>
    </source>
</evidence>
<keyword evidence="7" id="KW-1185">Reference proteome</keyword>
<reference evidence="4" key="1">
    <citation type="submission" date="2021-03" db="EMBL/GenBank/DDBJ databases">
        <title>Genomic Encyclopedia of Type Strains, Phase IV (KMG-IV): sequencing the most valuable type-strain genomes for metagenomic binning, comparative biology and taxonomic classification.</title>
        <authorList>
            <person name="Goeker M."/>
        </authorList>
    </citation>
    <scope>NUCLEOTIDE SEQUENCE</scope>
    <source>
        <strain evidence="4">DSM 15523</strain>
        <strain evidence="5 7">DSM 16476</strain>
    </source>
</reference>
<evidence type="ECO:0000256" key="3">
    <source>
        <dbReference type="ARBA" id="ARBA00023237"/>
    </source>
</evidence>